<comment type="caution">
    <text evidence="18">The sequence shown here is derived from an EMBL/GenBank/DDBJ whole genome shotgun (WGS) entry which is preliminary data.</text>
</comment>
<comment type="catalytic activity">
    <reaction evidence="16 17">
        <text>[GlcNAc-(1-&gt;4)-Mur2Ac(oyl-L-Ala-gamma-D-Glu-L-Lys-D-Ala-D-Ala)](n)-di-trans,octa-cis-undecaprenyl diphosphate + beta-D-GlcNAc-(1-&gt;4)-Mur2Ac(oyl-L-Ala-gamma-D-Glu-L-Lys-D-Ala-D-Ala)-di-trans,octa-cis-undecaprenyl diphosphate = [GlcNAc-(1-&gt;4)-Mur2Ac(oyl-L-Ala-gamma-D-Glu-L-Lys-D-Ala-D-Ala)](n+1)-di-trans,octa-cis-undecaprenyl diphosphate + di-trans,octa-cis-undecaprenyl diphosphate + H(+)</text>
        <dbReference type="Rhea" id="RHEA:23708"/>
        <dbReference type="Rhea" id="RHEA-COMP:9602"/>
        <dbReference type="Rhea" id="RHEA-COMP:9603"/>
        <dbReference type="ChEBI" id="CHEBI:15378"/>
        <dbReference type="ChEBI" id="CHEBI:58405"/>
        <dbReference type="ChEBI" id="CHEBI:60033"/>
        <dbReference type="ChEBI" id="CHEBI:78435"/>
        <dbReference type="EC" id="2.4.99.28"/>
    </reaction>
</comment>
<evidence type="ECO:0000256" key="1">
    <source>
        <dbReference type="ARBA" id="ARBA00004651"/>
    </source>
</evidence>
<evidence type="ECO:0000256" key="4">
    <source>
        <dbReference type="ARBA" id="ARBA00022519"/>
    </source>
</evidence>
<dbReference type="GO" id="GO:0071555">
    <property type="term" value="P:cell wall organization"/>
    <property type="evidence" value="ECO:0007669"/>
    <property type="project" value="UniProtKB-KW"/>
</dbReference>
<evidence type="ECO:0000256" key="13">
    <source>
        <dbReference type="ARBA" id="ARBA00023306"/>
    </source>
</evidence>
<feature type="transmembrane region" description="Helical" evidence="17">
    <location>
        <begin position="51"/>
        <end position="71"/>
    </location>
</feature>
<evidence type="ECO:0000256" key="12">
    <source>
        <dbReference type="ARBA" id="ARBA00023136"/>
    </source>
</evidence>
<feature type="transmembrane region" description="Helical" evidence="17">
    <location>
        <begin position="349"/>
        <end position="366"/>
    </location>
</feature>
<keyword evidence="13 17" id="KW-0131">Cell cycle</keyword>
<accession>A0A839HC99</accession>
<dbReference type="GO" id="GO:0005886">
    <property type="term" value="C:plasma membrane"/>
    <property type="evidence" value="ECO:0007669"/>
    <property type="project" value="UniProtKB-SubCell"/>
</dbReference>
<dbReference type="Proteomes" id="UP000548632">
    <property type="component" value="Unassembled WGS sequence"/>
</dbReference>
<keyword evidence="3 17" id="KW-1003">Cell membrane</keyword>
<keyword evidence="6 17" id="KW-0328">Glycosyltransferase</keyword>
<comment type="pathway">
    <text evidence="2 17">Cell wall biogenesis; peptidoglycan biosynthesis.</text>
</comment>
<evidence type="ECO:0000256" key="10">
    <source>
        <dbReference type="ARBA" id="ARBA00022984"/>
    </source>
</evidence>
<feature type="transmembrane region" description="Helical" evidence="17">
    <location>
        <begin position="142"/>
        <end position="163"/>
    </location>
</feature>
<keyword evidence="5 17" id="KW-0132">Cell division</keyword>
<evidence type="ECO:0000256" key="3">
    <source>
        <dbReference type="ARBA" id="ARBA00022475"/>
    </source>
</evidence>
<name>A0A839HC99_9GAMM</name>
<keyword evidence="14 17" id="KW-0961">Cell wall biogenesis/degradation</keyword>
<sequence length="391" mass="42327">MSKYSDSMAPPLDYPLLFTVLFLLGFGFIMVSSASMPIGARPPLNNPFHYVWRHLFALTLAFGAAWVCYLIPLNRWAEYGTWLFLFGISLLILVLIPGVGTTVNGATRWIRLGVLNVQTSELMKLFAVIYVSSYLVRRQVDVITTVTGFIRPMLFIGVAAALIVIQPDFGTAAVLIATVLGLLFLGGVPLIHFVILFGLVLSALVVLVLVEPYRLVRVTSFMQPFADPFNTGYQLSQALIAFGRGEWLGVGLGNGIQKQYFLPEAHTDFLLAVIGEECGLLGIAAVIGGFGFIVWRAWAIGTRAKAANELFASYTAHGIGLWLGLQAFVNAGVNTGLLPTKGITLPFMSYGSNAVIVATMAAAVLLRIDSELRRKTPVSTAAAGGRRWAHA</sequence>
<feature type="transmembrane region" description="Helical" evidence="17">
    <location>
        <begin position="193"/>
        <end position="210"/>
    </location>
</feature>
<dbReference type="GO" id="GO:0008955">
    <property type="term" value="F:peptidoglycan glycosyltransferase activity"/>
    <property type="evidence" value="ECO:0007669"/>
    <property type="project" value="UniProtKB-UniRule"/>
</dbReference>
<feature type="transmembrane region" description="Helical" evidence="17">
    <location>
        <begin position="279"/>
        <end position="298"/>
    </location>
</feature>
<keyword evidence="9 17" id="KW-0133">Cell shape</keyword>
<evidence type="ECO:0000256" key="11">
    <source>
        <dbReference type="ARBA" id="ARBA00022989"/>
    </source>
</evidence>
<dbReference type="GO" id="GO:0009252">
    <property type="term" value="P:peptidoglycan biosynthetic process"/>
    <property type="evidence" value="ECO:0007669"/>
    <property type="project" value="UniProtKB-UniRule"/>
</dbReference>
<evidence type="ECO:0000256" key="15">
    <source>
        <dbReference type="ARBA" id="ARBA00038053"/>
    </source>
</evidence>
<evidence type="ECO:0000256" key="9">
    <source>
        <dbReference type="ARBA" id="ARBA00022960"/>
    </source>
</evidence>
<evidence type="ECO:0000256" key="2">
    <source>
        <dbReference type="ARBA" id="ARBA00004752"/>
    </source>
</evidence>
<evidence type="ECO:0000256" key="17">
    <source>
        <dbReference type="HAMAP-Rule" id="MF_00913"/>
    </source>
</evidence>
<proteinExistence type="inferred from homology"/>
<feature type="transmembrane region" description="Helical" evidence="17">
    <location>
        <begin position="310"/>
        <end position="329"/>
    </location>
</feature>
<dbReference type="EC" id="2.4.99.28" evidence="17"/>
<evidence type="ECO:0000256" key="6">
    <source>
        <dbReference type="ARBA" id="ARBA00022676"/>
    </source>
</evidence>
<dbReference type="HAMAP" id="MF_00913">
    <property type="entry name" value="PGT_FtsW_proteobact"/>
    <property type="match status" value="1"/>
</dbReference>
<evidence type="ECO:0000256" key="16">
    <source>
        <dbReference type="ARBA" id="ARBA00049902"/>
    </source>
</evidence>
<dbReference type="GO" id="GO:0043093">
    <property type="term" value="P:FtsZ-dependent cytokinesis"/>
    <property type="evidence" value="ECO:0007669"/>
    <property type="project" value="UniProtKB-UniRule"/>
</dbReference>
<dbReference type="GO" id="GO:0015648">
    <property type="term" value="F:lipid-linked peptidoglycan transporter activity"/>
    <property type="evidence" value="ECO:0007669"/>
    <property type="project" value="TreeGrafter"/>
</dbReference>
<comment type="similarity">
    <text evidence="15 17">Belongs to the SEDS family. FtsW subfamily.</text>
</comment>
<evidence type="ECO:0000256" key="14">
    <source>
        <dbReference type="ARBA" id="ARBA00023316"/>
    </source>
</evidence>
<keyword evidence="11 17" id="KW-1133">Transmembrane helix</keyword>
<dbReference type="InterPro" id="IPR001182">
    <property type="entry name" value="FtsW/RodA"/>
</dbReference>
<keyword evidence="10 17" id="KW-0573">Peptidoglycan synthesis</keyword>
<gene>
    <name evidence="17 18" type="primary">ftsW</name>
    <name evidence="18" type="ORF">HUK38_07960</name>
</gene>
<dbReference type="GO" id="GO:0008360">
    <property type="term" value="P:regulation of cell shape"/>
    <property type="evidence" value="ECO:0007669"/>
    <property type="project" value="UniProtKB-KW"/>
</dbReference>
<keyword evidence="7 17" id="KW-0808">Transferase</keyword>
<feature type="transmembrane region" description="Helical" evidence="17">
    <location>
        <begin position="169"/>
        <end position="186"/>
    </location>
</feature>
<evidence type="ECO:0000256" key="7">
    <source>
        <dbReference type="ARBA" id="ARBA00022679"/>
    </source>
</evidence>
<feature type="transmembrane region" description="Helical" evidence="17">
    <location>
        <begin position="83"/>
        <end position="103"/>
    </location>
</feature>
<evidence type="ECO:0000313" key="19">
    <source>
        <dbReference type="Proteomes" id="UP000548632"/>
    </source>
</evidence>
<keyword evidence="8 17" id="KW-0812">Transmembrane</keyword>
<keyword evidence="19" id="KW-1185">Reference proteome</keyword>
<dbReference type="AlphaFoldDB" id="A0A839HC99"/>
<dbReference type="PANTHER" id="PTHR30474:SF2">
    <property type="entry name" value="PEPTIDOGLYCAN GLYCOSYLTRANSFERASE FTSW-RELATED"/>
    <property type="match status" value="1"/>
</dbReference>
<dbReference type="EMBL" id="JABVCQ010000014">
    <property type="protein sequence ID" value="MBB1126164.1"/>
    <property type="molecule type" value="Genomic_DNA"/>
</dbReference>
<dbReference type="GO" id="GO:0032153">
    <property type="term" value="C:cell division site"/>
    <property type="evidence" value="ECO:0007669"/>
    <property type="project" value="UniProtKB-UniRule"/>
</dbReference>
<evidence type="ECO:0000313" key="18">
    <source>
        <dbReference type="EMBL" id="MBB1126164.1"/>
    </source>
</evidence>
<dbReference type="NCBIfam" id="TIGR02614">
    <property type="entry name" value="ftsW"/>
    <property type="match status" value="1"/>
</dbReference>
<evidence type="ECO:0000256" key="8">
    <source>
        <dbReference type="ARBA" id="ARBA00022692"/>
    </source>
</evidence>
<feature type="transmembrane region" description="Helical" evidence="17">
    <location>
        <begin position="109"/>
        <end position="130"/>
    </location>
</feature>
<evidence type="ECO:0000256" key="5">
    <source>
        <dbReference type="ARBA" id="ARBA00022618"/>
    </source>
</evidence>
<reference evidence="18 19" key="1">
    <citation type="journal article" date="2020" name="Arch. Microbiol.">
        <title>The genome sequence of the giant phototrophic gammaproteobacterium Thiospirillum jenense gives insight into its physiological properties and phylogenetic relationships.</title>
        <authorList>
            <person name="Imhoff J.F."/>
            <person name="Meyer T.E."/>
            <person name="Kyndt J.A."/>
        </authorList>
    </citation>
    <scope>NUCLEOTIDE SEQUENCE [LARGE SCALE GENOMIC DNA]</scope>
    <source>
        <strain evidence="18 19">DSM 216</strain>
    </source>
</reference>
<comment type="subcellular location">
    <subcellularLocation>
        <location evidence="17">Cell inner membrane</location>
        <topology evidence="17">Multi-pass membrane protein</topology>
    </subcellularLocation>
    <subcellularLocation>
        <location evidence="1">Cell membrane</location>
        <topology evidence="1">Multi-pass membrane protein</topology>
    </subcellularLocation>
    <text evidence="17">Localizes to the division septum.</text>
</comment>
<dbReference type="Pfam" id="PF01098">
    <property type="entry name" value="FTSW_RODA_SPOVE"/>
    <property type="match status" value="1"/>
</dbReference>
<dbReference type="InterPro" id="IPR013437">
    <property type="entry name" value="FtsW"/>
</dbReference>
<keyword evidence="12 17" id="KW-0472">Membrane</keyword>
<comment type="function">
    <text evidence="17">Peptidoglycan polymerase that is essential for cell division.</text>
</comment>
<protein>
    <recommendedName>
        <fullName evidence="17">Probable peptidoglycan glycosyltransferase FtsW</fullName>
        <shortName evidence="17">PGT</shortName>
        <ecNumber evidence="17">2.4.99.28</ecNumber>
    </recommendedName>
    <alternativeName>
        <fullName evidence="17">Cell division protein FtsW</fullName>
    </alternativeName>
    <alternativeName>
        <fullName evidence="17">Cell wall polymerase</fullName>
    </alternativeName>
    <alternativeName>
        <fullName evidence="17">Peptidoglycan polymerase</fullName>
        <shortName evidence="17">PG polymerase</shortName>
    </alternativeName>
</protein>
<dbReference type="RefSeq" id="WP_182583791.1">
    <property type="nucleotide sequence ID" value="NZ_JABVCQ010000014.1"/>
</dbReference>
<organism evidence="18 19">
    <name type="scientific">Thiospirillum jenense</name>
    <dbReference type="NCBI Taxonomy" id="1653858"/>
    <lineage>
        <taxon>Bacteria</taxon>
        <taxon>Pseudomonadati</taxon>
        <taxon>Pseudomonadota</taxon>
        <taxon>Gammaproteobacteria</taxon>
        <taxon>Chromatiales</taxon>
        <taxon>Chromatiaceae</taxon>
        <taxon>Thiospirillum</taxon>
    </lineage>
</organism>
<dbReference type="UniPathway" id="UPA00219"/>
<feature type="transmembrane region" description="Helical" evidence="17">
    <location>
        <begin position="12"/>
        <end position="31"/>
    </location>
</feature>
<dbReference type="PANTHER" id="PTHR30474">
    <property type="entry name" value="CELL CYCLE PROTEIN"/>
    <property type="match status" value="1"/>
</dbReference>
<keyword evidence="4 17" id="KW-0997">Cell inner membrane</keyword>